<organism evidence="1 2">
    <name type="scientific">Aulographum hederae CBS 113979</name>
    <dbReference type="NCBI Taxonomy" id="1176131"/>
    <lineage>
        <taxon>Eukaryota</taxon>
        <taxon>Fungi</taxon>
        <taxon>Dikarya</taxon>
        <taxon>Ascomycota</taxon>
        <taxon>Pezizomycotina</taxon>
        <taxon>Dothideomycetes</taxon>
        <taxon>Pleosporomycetidae</taxon>
        <taxon>Aulographales</taxon>
        <taxon>Aulographaceae</taxon>
    </lineage>
</organism>
<gene>
    <name evidence="1" type="ORF">K402DRAFT_185112</name>
</gene>
<dbReference type="AlphaFoldDB" id="A0A6G1GQ70"/>
<reference evidence="1" key="1">
    <citation type="journal article" date="2020" name="Stud. Mycol.">
        <title>101 Dothideomycetes genomes: a test case for predicting lifestyles and emergence of pathogens.</title>
        <authorList>
            <person name="Haridas S."/>
            <person name="Albert R."/>
            <person name="Binder M."/>
            <person name="Bloem J."/>
            <person name="Labutti K."/>
            <person name="Salamov A."/>
            <person name="Andreopoulos B."/>
            <person name="Baker S."/>
            <person name="Barry K."/>
            <person name="Bills G."/>
            <person name="Bluhm B."/>
            <person name="Cannon C."/>
            <person name="Castanera R."/>
            <person name="Culley D."/>
            <person name="Daum C."/>
            <person name="Ezra D."/>
            <person name="Gonzalez J."/>
            <person name="Henrissat B."/>
            <person name="Kuo A."/>
            <person name="Liang C."/>
            <person name="Lipzen A."/>
            <person name="Lutzoni F."/>
            <person name="Magnuson J."/>
            <person name="Mondo S."/>
            <person name="Nolan M."/>
            <person name="Ohm R."/>
            <person name="Pangilinan J."/>
            <person name="Park H.-J."/>
            <person name="Ramirez L."/>
            <person name="Alfaro M."/>
            <person name="Sun H."/>
            <person name="Tritt A."/>
            <person name="Yoshinaga Y."/>
            <person name="Zwiers L.-H."/>
            <person name="Turgeon B."/>
            <person name="Goodwin S."/>
            <person name="Spatafora J."/>
            <person name="Crous P."/>
            <person name="Grigoriev I."/>
        </authorList>
    </citation>
    <scope>NUCLEOTIDE SEQUENCE</scope>
    <source>
        <strain evidence="1">CBS 113979</strain>
    </source>
</reference>
<proteinExistence type="predicted"/>
<name>A0A6G1GQ70_9PEZI</name>
<keyword evidence="2" id="KW-1185">Reference proteome</keyword>
<dbReference type="Proteomes" id="UP000800041">
    <property type="component" value="Unassembled WGS sequence"/>
</dbReference>
<protein>
    <submittedName>
        <fullName evidence="1">Uncharacterized protein</fullName>
    </submittedName>
</protein>
<dbReference type="EMBL" id="ML977179">
    <property type="protein sequence ID" value="KAF1982964.1"/>
    <property type="molecule type" value="Genomic_DNA"/>
</dbReference>
<evidence type="ECO:0000313" key="1">
    <source>
        <dbReference type="EMBL" id="KAF1982964.1"/>
    </source>
</evidence>
<accession>A0A6G1GQ70</accession>
<sequence>MGEFASSCPALSLPFPRSAATPNSQAQPGPLFAGSITASTRCHFRSGEKKRHLRPLTARPHPIRGQTPTESYMSFYPNFLHAGSCQSPYLSAAQPFFCCCFWPPLHLLPCTHAETKTRPVNPCCACMLAF</sequence>
<evidence type="ECO:0000313" key="2">
    <source>
        <dbReference type="Proteomes" id="UP000800041"/>
    </source>
</evidence>